<evidence type="ECO:0000313" key="3">
    <source>
        <dbReference type="Proteomes" id="UP000050864"/>
    </source>
</evidence>
<proteinExistence type="predicted"/>
<dbReference type="Pfam" id="PF13739">
    <property type="entry name" value="PdaC"/>
    <property type="match status" value="1"/>
</dbReference>
<dbReference type="STRING" id="405444.ABB26_01980"/>
<dbReference type="PROSITE" id="PS51257">
    <property type="entry name" value="PROKAR_LIPOPROTEIN"/>
    <property type="match status" value="1"/>
</dbReference>
<name>A0A0R0CLJ8_9GAMM</name>
<dbReference type="InterPro" id="IPR037126">
    <property type="entry name" value="PdaC/RsiV-like_sf"/>
</dbReference>
<accession>A0A0R0CLJ8</accession>
<feature type="domain" description="Deacetylase PdaC" evidence="1">
    <location>
        <begin position="59"/>
        <end position="140"/>
    </location>
</feature>
<dbReference type="Gene3D" id="3.90.640.20">
    <property type="entry name" value="Heat-shock cognate protein, ATPase"/>
    <property type="match status" value="1"/>
</dbReference>
<gene>
    <name evidence="2" type="ORF">ABB26_01980</name>
</gene>
<organism evidence="2 3">
    <name type="scientific">Stenotrophomonas humi</name>
    <dbReference type="NCBI Taxonomy" id="405444"/>
    <lineage>
        <taxon>Bacteria</taxon>
        <taxon>Pseudomonadati</taxon>
        <taxon>Pseudomonadota</taxon>
        <taxon>Gammaproteobacteria</taxon>
        <taxon>Lysobacterales</taxon>
        <taxon>Lysobacteraceae</taxon>
        <taxon>Stenotrophomonas</taxon>
    </lineage>
</organism>
<evidence type="ECO:0000259" key="1">
    <source>
        <dbReference type="Pfam" id="PF13739"/>
    </source>
</evidence>
<protein>
    <recommendedName>
        <fullName evidence="1">Deacetylase PdaC domain-containing protein</fullName>
    </recommendedName>
</protein>
<comment type="caution">
    <text evidence="2">The sequence shown here is derived from an EMBL/GenBank/DDBJ whole genome shotgun (WGS) entry which is preliminary data.</text>
</comment>
<dbReference type="OrthoDB" id="5637at2"/>
<dbReference type="EMBL" id="LDJI01000004">
    <property type="protein sequence ID" value="KRG66003.1"/>
    <property type="molecule type" value="Genomic_DNA"/>
</dbReference>
<sequence>MNRFAQGSFAAAALLLVLAGCKKDGQQDVVTATPEQVATPVETAPGAAPVNLSDVIEHTPSYVVGISYPPAAAKYPGLAQELTSYAEHAKAELLKAASELGNDKPTAPYELSLSFDMLTDTPKVVAVSADGSSYTGGAHGQPLVARFVWLPEQQKLLKAEDLINTAKGWQAVSDYVEDKLLEQATVRAQGEELSPEEQQEQVRNLSRMIDEGTAPEPANFSQFQPVLDAAGHISALRFVFPPYQVGPYSDGTQFVDVPAAALLPNVAADYRELFSRN</sequence>
<dbReference type="Proteomes" id="UP000050864">
    <property type="component" value="Unassembled WGS sequence"/>
</dbReference>
<evidence type="ECO:0000313" key="2">
    <source>
        <dbReference type="EMBL" id="KRG66003.1"/>
    </source>
</evidence>
<dbReference type="Gene3D" id="3.30.565.40">
    <property type="entry name" value="Fervidobacterium nodosum Rt17-B1 like"/>
    <property type="match status" value="1"/>
</dbReference>
<dbReference type="PATRIC" id="fig|405444.3.peg.2805"/>
<reference evidence="2 3" key="1">
    <citation type="submission" date="2015-05" db="EMBL/GenBank/DDBJ databases">
        <title>Genome sequencing and analysis of members of genus Stenotrophomonas.</title>
        <authorList>
            <person name="Patil P.P."/>
            <person name="Midha S."/>
            <person name="Patil P.B."/>
        </authorList>
    </citation>
    <scope>NUCLEOTIDE SEQUENCE [LARGE SCALE GENOMIC DNA]</scope>
    <source>
        <strain evidence="2 3">DSM 18929</strain>
    </source>
</reference>
<dbReference type="AlphaFoldDB" id="A0A0R0CLJ8"/>
<keyword evidence="3" id="KW-1185">Reference proteome</keyword>
<dbReference type="InterPro" id="IPR025303">
    <property type="entry name" value="PdaC"/>
</dbReference>
<dbReference type="RefSeq" id="WP_057631893.1">
    <property type="nucleotide sequence ID" value="NZ_LDJI01000004.1"/>
</dbReference>